<organism evidence="1 2">
    <name type="scientific">Oculimacula yallundae</name>
    <dbReference type="NCBI Taxonomy" id="86028"/>
    <lineage>
        <taxon>Eukaryota</taxon>
        <taxon>Fungi</taxon>
        <taxon>Dikarya</taxon>
        <taxon>Ascomycota</taxon>
        <taxon>Pezizomycotina</taxon>
        <taxon>Leotiomycetes</taxon>
        <taxon>Helotiales</taxon>
        <taxon>Ploettnerulaceae</taxon>
        <taxon>Oculimacula</taxon>
    </lineage>
</organism>
<dbReference type="EMBL" id="JAZHXI010000003">
    <property type="protein sequence ID" value="KAL2073086.1"/>
    <property type="molecule type" value="Genomic_DNA"/>
</dbReference>
<name>A0ABR4CUG1_9HELO</name>
<gene>
    <name evidence="1" type="ORF">VTL71DRAFT_10410</name>
</gene>
<sequence length="90" mass="11123">MPKDRSKAQNWDEYYEKFDINQHIFLDREMTTRKNIGFVFDTPQSYYRILGEFEGRFGWRPDWLGVAAWRLAWDKNLMRFKWLGSDGWEY</sequence>
<accession>A0ABR4CUG1</accession>
<proteinExistence type="predicted"/>
<keyword evidence="2" id="KW-1185">Reference proteome</keyword>
<evidence type="ECO:0000313" key="2">
    <source>
        <dbReference type="Proteomes" id="UP001595075"/>
    </source>
</evidence>
<reference evidence="1 2" key="1">
    <citation type="journal article" date="2024" name="Commun. Biol.">
        <title>Comparative genomic analysis of thermophilic fungi reveals convergent evolutionary adaptations and gene losses.</title>
        <authorList>
            <person name="Steindorff A.S."/>
            <person name="Aguilar-Pontes M.V."/>
            <person name="Robinson A.J."/>
            <person name="Andreopoulos B."/>
            <person name="LaButti K."/>
            <person name="Kuo A."/>
            <person name="Mondo S."/>
            <person name="Riley R."/>
            <person name="Otillar R."/>
            <person name="Haridas S."/>
            <person name="Lipzen A."/>
            <person name="Grimwood J."/>
            <person name="Schmutz J."/>
            <person name="Clum A."/>
            <person name="Reid I.D."/>
            <person name="Moisan M.C."/>
            <person name="Butler G."/>
            <person name="Nguyen T.T.M."/>
            <person name="Dewar K."/>
            <person name="Conant G."/>
            <person name="Drula E."/>
            <person name="Henrissat B."/>
            <person name="Hansel C."/>
            <person name="Singer S."/>
            <person name="Hutchinson M.I."/>
            <person name="de Vries R.P."/>
            <person name="Natvig D.O."/>
            <person name="Powell A.J."/>
            <person name="Tsang A."/>
            <person name="Grigoriev I.V."/>
        </authorList>
    </citation>
    <scope>NUCLEOTIDE SEQUENCE [LARGE SCALE GENOMIC DNA]</scope>
    <source>
        <strain evidence="1 2">CBS 494.80</strain>
    </source>
</reference>
<protein>
    <submittedName>
        <fullName evidence="1">Uncharacterized protein</fullName>
    </submittedName>
</protein>
<comment type="caution">
    <text evidence="1">The sequence shown here is derived from an EMBL/GenBank/DDBJ whole genome shotgun (WGS) entry which is preliminary data.</text>
</comment>
<evidence type="ECO:0000313" key="1">
    <source>
        <dbReference type="EMBL" id="KAL2073086.1"/>
    </source>
</evidence>
<dbReference type="Proteomes" id="UP001595075">
    <property type="component" value="Unassembled WGS sequence"/>
</dbReference>